<organism evidence="1">
    <name type="scientific">uncultured Nocardioides sp</name>
    <dbReference type="NCBI Taxonomy" id="198441"/>
    <lineage>
        <taxon>Bacteria</taxon>
        <taxon>Bacillati</taxon>
        <taxon>Actinomycetota</taxon>
        <taxon>Actinomycetes</taxon>
        <taxon>Propionibacteriales</taxon>
        <taxon>Nocardioidaceae</taxon>
        <taxon>Nocardioides</taxon>
        <taxon>environmental samples</taxon>
    </lineage>
</organism>
<sequence>MPLPVVEPVVERLGIPGQLDVHTHPARLHRQGGLPQPRAHGRLRGTRVVLAAFNP</sequence>
<reference evidence="1" key="1">
    <citation type="submission" date="2020-02" db="EMBL/GenBank/DDBJ databases">
        <authorList>
            <person name="Meier V. D."/>
        </authorList>
    </citation>
    <scope>NUCLEOTIDE SEQUENCE</scope>
    <source>
        <strain evidence="1">AVDCRST_MAG06</strain>
    </source>
</reference>
<protein>
    <submittedName>
        <fullName evidence="1">Uncharacterized protein</fullName>
    </submittedName>
</protein>
<accession>A0A6J4NY03</accession>
<evidence type="ECO:0000313" key="1">
    <source>
        <dbReference type="EMBL" id="CAA9400697.1"/>
    </source>
</evidence>
<gene>
    <name evidence="1" type="ORF">AVDCRST_MAG06-2161</name>
</gene>
<name>A0A6J4NY03_9ACTN</name>
<proteinExistence type="predicted"/>
<dbReference type="AlphaFoldDB" id="A0A6J4NY03"/>
<dbReference type="EMBL" id="CADCUP010000146">
    <property type="protein sequence ID" value="CAA9400697.1"/>
    <property type="molecule type" value="Genomic_DNA"/>
</dbReference>